<proteinExistence type="predicted"/>
<sequence length="162" mass="17602">MATQWQRQPNGSPSLCYGGSGYRAGGGSEEGEEKDDGDEGPNKDTRPTSKDRLYWIPDLFERLDTTKGTDLPTAPLLKPSQLLSKVGNLSYEDPCGSNPASKSEGDGRTSRRKPGCNSGEEQNLDVPCCCPCCLIRCRLSFLPPRRINAGKALTVNTPSLFF</sequence>
<organism evidence="2 3">
    <name type="scientific">Arachis hypogaea</name>
    <name type="common">Peanut</name>
    <dbReference type="NCBI Taxonomy" id="3818"/>
    <lineage>
        <taxon>Eukaryota</taxon>
        <taxon>Viridiplantae</taxon>
        <taxon>Streptophyta</taxon>
        <taxon>Embryophyta</taxon>
        <taxon>Tracheophyta</taxon>
        <taxon>Spermatophyta</taxon>
        <taxon>Magnoliopsida</taxon>
        <taxon>eudicotyledons</taxon>
        <taxon>Gunneridae</taxon>
        <taxon>Pentapetalae</taxon>
        <taxon>rosids</taxon>
        <taxon>fabids</taxon>
        <taxon>Fabales</taxon>
        <taxon>Fabaceae</taxon>
        <taxon>Papilionoideae</taxon>
        <taxon>50 kb inversion clade</taxon>
        <taxon>dalbergioids sensu lato</taxon>
        <taxon>Dalbergieae</taxon>
        <taxon>Pterocarpus clade</taxon>
        <taxon>Arachis</taxon>
    </lineage>
</organism>
<dbReference type="AlphaFoldDB" id="A0A445A886"/>
<name>A0A445A886_ARAHY</name>
<evidence type="ECO:0000313" key="3">
    <source>
        <dbReference type="Proteomes" id="UP000289738"/>
    </source>
</evidence>
<evidence type="ECO:0000313" key="2">
    <source>
        <dbReference type="EMBL" id="RYR22532.1"/>
    </source>
</evidence>
<feature type="region of interest" description="Disordered" evidence="1">
    <location>
        <begin position="88"/>
        <end position="122"/>
    </location>
</feature>
<feature type="region of interest" description="Disordered" evidence="1">
    <location>
        <begin position="1"/>
        <end position="51"/>
    </location>
</feature>
<comment type="caution">
    <text evidence="2">The sequence shown here is derived from an EMBL/GenBank/DDBJ whole genome shotgun (WGS) entry which is preliminary data.</text>
</comment>
<accession>A0A445A886</accession>
<feature type="compositionally biased region" description="Polar residues" evidence="1">
    <location>
        <begin position="1"/>
        <end position="13"/>
    </location>
</feature>
<gene>
    <name evidence="2" type="ORF">Ahy_B03g067840</name>
</gene>
<protein>
    <submittedName>
        <fullName evidence="2">Uncharacterized protein</fullName>
    </submittedName>
</protein>
<reference evidence="2 3" key="1">
    <citation type="submission" date="2019-01" db="EMBL/GenBank/DDBJ databases">
        <title>Sequencing of cultivated peanut Arachis hypogaea provides insights into genome evolution and oil improvement.</title>
        <authorList>
            <person name="Chen X."/>
        </authorList>
    </citation>
    <scope>NUCLEOTIDE SEQUENCE [LARGE SCALE GENOMIC DNA]</scope>
    <source>
        <strain evidence="3">cv. Fuhuasheng</strain>
        <tissue evidence="2">Leaves</tissue>
    </source>
</reference>
<feature type="compositionally biased region" description="Gly residues" evidence="1">
    <location>
        <begin position="18"/>
        <end position="28"/>
    </location>
</feature>
<dbReference type="EMBL" id="SDMP01000013">
    <property type="protein sequence ID" value="RYR22532.1"/>
    <property type="molecule type" value="Genomic_DNA"/>
</dbReference>
<evidence type="ECO:0000256" key="1">
    <source>
        <dbReference type="SAM" id="MobiDB-lite"/>
    </source>
</evidence>
<keyword evidence="3" id="KW-1185">Reference proteome</keyword>
<feature type="compositionally biased region" description="Basic and acidic residues" evidence="1">
    <location>
        <begin position="40"/>
        <end position="51"/>
    </location>
</feature>
<dbReference type="Proteomes" id="UP000289738">
    <property type="component" value="Chromosome B03"/>
</dbReference>
<feature type="compositionally biased region" description="Acidic residues" evidence="1">
    <location>
        <begin position="29"/>
        <end position="39"/>
    </location>
</feature>